<accession>A0A517ZHF2</accession>
<sequence length="219" mass="25213">MTIDSHYELTFDDAFLARWRDDRIEAHVALSKYRIARMRRKMMGTTWILTLGKVTGVCFLIFAIMYALPPMGDARSVALMLILSLIAFAMSTSRLINWLDSLPPAIVRTRVSRQISRQAEELAMKAPYTVRLNFRDNELTIGSEAFDEELTTRFTPNRMVAIRTKQLYVVFGKLMETARISFVNSEQEQIAIDFLRSNGVEIVAIDDKANNNDEERNRH</sequence>
<keyword evidence="3" id="KW-1185">Reference proteome</keyword>
<dbReference type="KEGG" id="sdyn:Mal52_03610"/>
<name>A0A517ZHF2_9PLAN</name>
<dbReference type="AlphaFoldDB" id="A0A517ZHF2"/>
<dbReference type="EMBL" id="CP036276">
    <property type="protein sequence ID" value="QDU41906.1"/>
    <property type="molecule type" value="Genomic_DNA"/>
</dbReference>
<reference evidence="2 3" key="1">
    <citation type="submission" date="2019-02" db="EMBL/GenBank/DDBJ databases">
        <title>Deep-cultivation of Planctomycetes and their phenomic and genomic characterization uncovers novel biology.</title>
        <authorList>
            <person name="Wiegand S."/>
            <person name="Jogler M."/>
            <person name="Boedeker C."/>
            <person name="Pinto D."/>
            <person name="Vollmers J."/>
            <person name="Rivas-Marin E."/>
            <person name="Kohn T."/>
            <person name="Peeters S.H."/>
            <person name="Heuer A."/>
            <person name="Rast P."/>
            <person name="Oberbeckmann S."/>
            <person name="Bunk B."/>
            <person name="Jeske O."/>
            <person name="Meyerdierks A."/>
            <person name="Storesund J.E."/>
            <person name="Kallscheuer N."/>
            <person name="Luecker S."/>
            <person name="Lage O.M."/>
            <person name="Pohl T."/>
            <person name="Merkel B.J."/>
            <person name="Hornburger P."/>
            <person name="Mueller R.-W."/>
            <person name="Bruemmer F."/>
            <person name="Labrenz M."/>
            <person name="Spormann A.M."/>
            <person name="Op den Camp H."/>
            <person name="Overmann J."/>
            <person name="Amann R."/>
            <person name="Jetten M.S.M."/>
            <person name="Mascher T."/>
            <person name="Medema M.H."/>
            <person name="Devos D.P."/>
            <person name="Kaster A.-K."/>
            <person name="Ovreas L."/>
            <person name="Rohde M."/>
            <person name="Galperin M.Y."/>
            <person name="Jogler C."/>
        </authorList>
    </citation>
    <scope>NUCLEOTIDE SEQUENCE [LARGE SCALE GENOMIC DNA]</scope>
    <source>
        <strain evidence="2 3">Mal52</strain>
    </source>
</reference>
<protein>
    <submittedName>
        <fullName evidence="2">Uncharacterized protein</fullName>
    </submittedName>
</protein>
<evidence type="ECO:0000313" key="3">
    <source>
        <dbReference type="Proteomes" id="UP000319383"/>
    </source>
</evidence>
<feature type="transmembrane region" description="Helical" evidence="1">
    <location>
        <begin position="74"/>
        <end position="92"/>
    </location>
</feature>
<keyword evidence="1" id="KW-0472">Membrane</keyword>
<evidence type="ECO:0000256" key="1">
    <source>
        <dbReference type="SAM" id="Phobius"/>
    </source>
</evidence>
<organism evidence="2 3">
    <name type="scientific">Symmachiella dynata</name>
    <dbReference type="NCBI Taxonomy" id="2527995"/>
    <lineage>
        <taxon>Bacteria</taxon>
        <taxon>Pseudomonadati</taxon>
        <taxon>Planctomycetota</taxon>
        <taxon>Planctomycetia</taxon>
        <taxon>Planctomycetales</taxon>
        <taxon>Planctomycetaceae</taxon>
        <taxon>Symmachiella</taxon>
    </lineage>
</organism>
<gene>
    <name evidence="2" type="ORF">Mal52_03610</name>
</gene>
<feature type="transmembrane region" description="Helical" evidence="1">
    <location>
        <begin position="47"/>
        <end position="68"/>
    </location>
</feature>
<dbReference type="RefSeq" id="WP_145373903.1">
    <property type="nucleotide sequence ID" value="NZ_CP036276.1"/>
</dbReference>
<evidence type="ECO:0000313" key="2">
    <source>
        <dbReference type="EMBL" id="QDU41906.1"/>
    </source>
</evidence>
<keyword evidence="1" id="KW-0812">Transmembrane</keyword>
<dbReference type="Proteomes" id="UP000319383">
    <property type="component" value="Chromosome"/>
</dbReference>
<keyword evidence="1" id="KW-1133">Transmembrane helix</keyword>
<proteinExistence type="predicted"/>